<keyword evidence="5" id="KW-0677">Repeat</keyword>
<dbReference type="SUPFAM" id="SSF53300">
    <property type="entry name" value="vWA-like"/>
    <property type="match status" value="3"/>
</dbReference>
<dbReference type="InterPro" id="IPR036179">
    <property type="entry name" value="Ig-like_dom_sf"/>
</dbReference>
<dbReference type="SMART" id="SM00209">
    <property type="entry name" value="TSP1"/>
    <property type="match status" value="11"/>
</dbReference>
<comment type="caution">
    <text evidence="14">The sequence shown here is derived from an EMBL/GenBank/DDBJ whole genome shotgun (WGS) entry which is preliminary data.</text>
</comment>
<feature type="compositionally biased region" description="Low complexity" evidence="10">
    <location>
        <begin position="1738"/>
        <end position="1748"/>
    </location>
</feature>
<dbReference type="InterPro" id="IPR052065">
    <property type="entry name" value="Compl_asym_regulator"/>
</dbReference>
<dbReference type="PRINTS" id="PR00453">
    <property type="entry name" value="VWFADOMAIN"/>
</dbReference>
<feature type="compositionally biased region" description="Low complexity" evidence="10">
    <location>
        <begin position="1777"/>
        <end position="1801"/>
    </location>
</feature>
<protein>
    <submittedName>
        <fullName evidence="14">Collagen alpha-1(XXVII) chain B</fullName>
    </submittedName>
</protein>
<dbReference type="InterPro" id="IPR013783">
    <property type="entry name" value="Ig-like_fold"/>
</dbReference>
<dbReference type="InterPro" id="IPR002035">
    <property type="entry name" value="VWF_A"/>
</dbReference>
<dbReference type="Pfam" id="PF00090">
    <property type="entry name" value="TSP_1"/>
    <property type="match status" value="11"/>
</dbReference>
<evidence type="ECO:0000256" key="7">
    <source>
        <dbReference type="ARBA" id="ARBA00023119"/>
    </source>
</evidence>
<dbReference type="Gene3D" id="3.40.50.410">
    <property type="entry name" value="von Willebrand factor, type A domain"/>
    <property type="match status" value="3"/>
</dbReference>
<dbReference type="SUPFAM" id="SSF48726">
    <property type="entry name" value="Immunoglobulin"/>
    <property type="match status" value="1"/>
</dbReference>
<dbReference type="PANTHER" id="PTHR22906:SF21">
    <property type="entry name" value="SEMA DOMAIN-CONTAINING PROTEIN"/>
    <property type="match status" value="1"/>
</dbReference>
<evidence type="ECO:0000259" key="12">
    <source>
        <dbReference type="PROSITE" id="PS50835"/>
    </source>
</evidence>
<keyword evidence="4" id="KW-0812">Transmembrane</keyword>
<feature type="domain" description="VWFA" evidence="11">
    <location>
        <begin position="802"/>
        <end position="941"/>
    </location>
</feature>
<feature type="compositionally biased region" description="Basic and acidic residues" evidence="10">
    <location>
        <begin position="1634"/>
        <end position="1645"/>
    </location>
</feature>
<dbReference type="EMBL" id="JARQWQ010000021">
    <property type="protein sequence ID" value="KAK2564982.1"/>
    <property type="molecule type" value="Genomic_DNA"/>
</dbReference>
<dbReference type="PRINTS" id="PR01705">
    <property type="entry name" value="TSP1REPEAT"/>
</dbReference>
<evidence type="ECO:0000256" key="9">
    <source>
        <dbReference type="ARBA" id="ARBA00023157"/>
    </source>
</evidence>
<dbReference type="Pfam" id="PF00092">
    <property type="entry name" value="VWA"/>
    <property type="match status" value="3"/>
</dbReference>
<dbReference type="PANTHER" id="PTHR22906">
    <property type="entry name" value="PROPERDIN"/>
    <property type="match status" value="1"/>
</dbReference>
<evidence type="ECO:0000313" key="14">
    <source>
        <dbReference type="EMBL" id="KAK2564982.1"/>
    </source>
</evidence>
<dbReference type="FunFam" id="2.20.100.10:FF:000002">
    <property type="entry name" value="Unc-5 netrin receptor C"/>
    <property type="match status" value="1"/>
</dbReference>
<feature type="domain" description="VWFA" evidence="11">
    <location>
        <begin position="130"/>
        <end position="314"/>
    </location>
</feature>
<dbReference type="CDD" id="cd01450">
    <property type="entry name" value="vWFA_subfamily_ECM"/>
    <property type="match status" value="3"/>
</dbReference>
<keyword evidence="6" id="KW-1133">Transmembrane helix</keyword>
<feature type="region of interest" description="Disordered" evidence="10">
    <location>
        <begin position="20"/>
        <end position="40"/>
    </location>
</feature>
<evidence type="ECO:0000256" key="6">
    <source>
        <dbReference type="ARBA" id="ARBA00022989"/>
    </source>
</evidence>
<feature type="compositionally biased region" description="Basic and acidic residues" evidence="10">
    <location>
        <begin position="1868"/>
        <end position="1879"/>
    </location>
</feature>
<dbReference type="SMART" id="SM00327">
    <property type="entry name" value="VWA"/>
    <property type="match status" value="3"/>
</dbReference>
<dbReference type="GO" id="GO:0005201">
    <property type="term" value="F:extracellular matrix structural constituent"/>
    <property type="evidence" value="ECO:0007669"/>
    <property type="project" value="InterPro"/>
</dbReference>
<keyword evidence="7 14" id="KW-0176">Collagen</keyword>
<dbReference type="Pfam" id="PF01391">
    <property type="entry name" value="Collagen"/>
    <property type="match status" value="6"/>
</dbReference>
<keyword evidence="8" id="KW-0472">Membrane</keyword>
<dbReference type="Gene3D" id="2.20.100.10">
    <property type="entry name" value="Thrombospondin type-1 (TSP1) repeat"/>
    <property type="match status" value="11"/>
</dbReference>
<evidence type="ECO:0000259" key="11">
    <source>
        <dbReference type="PROSITE" id="PS50234"/>
    </source>
</evidence>
<evidence type="ECO:0000256" key="3">
    <source>
        <dbReference type="ARBA" id="ARBA00022525"/>
    </source>
</evidence>
<feature type="compositionally biased region" description="Basic and acidic residues" evidence="10">
    <location>
        <begin position="1672"/>
        <end position="1684"/>
    </location>
</feature>
<dbReference type="Gene3D" id="2.60.120.1000">
    <property type="match status" value="2"/>
</dbReference>
<keyword evidence="3" id="KW-0964">Secreted</keyword>
<reference evidence="14" key="1">
    <citation type="journal article" date="2023" name="G3 (Bethesda)">
        <title>Whole genome assembly and annotation of the endangered Caribbean coral Acropora cervicornis.</title>
        <authorList>
            <person name="Selwyn J.D."/>
            <person name="Vollmer S.V."/>
        </authorList>
    </citation>
    <scope>NUCLEOTIDE SEQUENCE</scope>
    <source>
        <strain evidence="14">K2</strain>
    </source>
</reference>
<evidence type="ECO:0000256" key="4">
    <source>
        <dbReference type="ARBA" id="ARBA00022692"/>
    </source>
</evidence>
<proteinExistence type="predicted"/>
<evidence type="ECO:0000256" key="8">
    <source>
        <dbReference type="ARBA" id="ARBA00023136"/>
    </source>
</evidence>
<dbReference type="SMART" id="SM00408">
    <property type="entry name" value="IGc2"/>
    <property type="match status" value="1"/>
</dbReference>
<dbReference type="InterPro" id="IPR000885">
    <property type="entry name" value="Fib_collagen_C"/>
</dbReference>
<name>A0AAD9QP90_ACRCE</name>
<dbReference type="SMART" id="SM00038">
    <property type="entry name" value="COLFI"/>
    <property type="match status" value="1"/>
</dbReference>
<dbReference type="PROSITE" id="PS50835">
    <property type="entry name" value="IG_LIKE"/>
    <property type="match status" value="1"/>
</dbReference>
<dbReference type="Pfam" id="PF01410">
    <property type="entry name" value="COLFI"/>
    <property type="match status" value="2"/>
</dbReference>
<dbReference type="InterPro" id="IPR000884">
    <property type="entry name" value="TSP1_rpt"/>
</dbReference>
<feature type="compositionally biased region" description="Pro residues" evidence="10">
    <location>
        <begin position="2204"/>
        <end position="2213"/>
    </location>
</feature>
<feature type="compositionally biased region" description="Gly residues" evidence="10">
    <location>
        <begin position="1920"/>
        <end position="1929"/>
    </location>
</feature>
<feature type="domain" description="Fibrillar collagen NC1" evidence="13">
    <location>
        <begin position="2270"/>
        <end position="2459"/>
    </location>
</feature>
<dbReference type="InterPro" id="IPR036465">
    <property type="entry name" value="vWFA_dom_sf"/>
</dbReference>
<accession>A0AAD9QP90</accession>
<evidence type="ECO:0000313" key="15">
    <source>
        <dbReference type="Proteomes" id="UP001249851"/>
    </source>
</evidence>
<dbReference type="SUPFAM" id="SSF82895">
    <property type="entry name" value="TSP-1 type 1 repeat"/>
    <property type="match status" value="11"/>
</dbReference>
<feature type="region of interest" description="Disordered" evidence="10">
    <location>
        <begin position="1203"/>
        <end position="1223"/>
    </location>
</feature>
<dbReference type="GO" id="GO:0005581">
    <property type="term" value="C:collagen trimer"/>
    <property type="evidence" value="ECO:0007669"/>
    <property type="project" value="UniProtKB-KW"/>
</dbReference>
<feature type="compositionally biased region" description="Basic and acidic residues" evidence="10">
    <location>
        <begin position="2092"/>
        <end position="2101"/>
    </location>
</feature>
<dbReference type="InterPro" id="IPR008160">
    <property type="entry name" value="Collagen"/>
</dbReference>
<dbReference type="InterPro" id="IPR036383">
    <property type="entry name" value="TSP1_rpt_sf"/>
</dbReference>
<dbReference type="PROSITE" id="PS50234">
    <property type="entry name" value="VWFA"/>
    <property type="match status" value="3"/>
</dbReference>
<feature type="compositionally biased region" description="Pro residues" evidence="10">
    <location>
        <begin position="1461"/>
        <end position="1470"/>
    </location>
</feature>
<feature type="domain" description="Ig-like" evidence="12">
    <location>
        <begin position="1320"/>
        <end position="1406"/>
    </location>
</feature>
<dbReference type="Pfam" id="PF13927">
    <property type="entry name" value="Ig_3"/>
    <property type="match status" value="1"/>
</dbReference>
<dbReference type="FunFam" id="2.20.100.10:FF:000007">
    <property type="entry name" value="Thrombospondin 1"/>
    <property type="match status" value="4"/>
</dbReference>
<dbReference type="GO" id="GO:0016020">
    <property type="term" value="C:membrane"/>
    <property type="evidence" value="ECO:0007669"/>
    <property type="project" value="UniProtKB-SubCell"/>
</dbReference>
<evidence type="ECO:0000256" key="1">
    <source>
        <dbReference type="ARBA" id="ARBA00004167"/>
    </source>
</evidence>
<dbReference type="GO" id="GO:0005576">
    <property type="term" value="C:extracellular region"/>
    <property type="evidence" value="ECO:0007669"/>
    <property type="project" value="UniProtKB-SubCell"/>
</dbReference>
<feature type="region of interest" description="Disordered" evidence="10">
    <location>
        <begin position="765"/>
        <end position="790"/>
    </location>
</feature>
<sequence>MIILPVESIDLEDFRSAYASGKRGTNTSQNTSEEDFSRREERERAMISKLRVLVVVLLAVSATATEERTTCPVLDKTQVFNRCNPRIEHVCTADAKCRSGKKCCPSASDGGCSLDCVTPRYLEECPIPIDFAMIVDASGSISRRNFAKLLEFIEKMLDGFDISEKGTHIAIVEYSTKPSVQIKFNEFSGAYLNAANLKRKIRKIRQSRGFTFIDKALRMASTEIFAEENGMRPNVTKVALVMTDGKQTVRNDSILSSDILSAAVQPLKDKNVKVITLGIGKNTNLFDLMTIASSSDDVYLAENFAVLKGLVANLTQNKCPVNGNWSEWGEYSLCSVSCGGGVQARYRECDNPLPAYGGKDCVGESEEIRPCNQFPCPVDGGWASWKPWSTCPVTCGGGVQSRNRTCTKPPPTHGGGRLSRRWFDDALVQRKSLSSKMFWQYHSCLKYPVFSLIPFLLPSLLIDTKLTHSSAVDGKYTEWKPWQPCSVTCGGGVQKSYRTCTNPAPAFGGADCEGISEQSRRCNENGCPVNGKWSEWGSFTSCTVLCGGGTRGRSRTCTNPPAAFGGKECVGNSQDVQSCNEFPCQIDGRWSLWKPWGPCSLTCAGGVQRRIRTCSNPPPKYGGKNCEGNALQTQSCNRAPCPVHGNWSAWRPWGPCSQSCSGGTQTRYRYCNNPRPAYGGDPCPGARSETRMCNQDRPCPVRGGWADWGRWDACPVTCGRGIRRRFRSCTRPPPSNGGASCSGEMDGQWSVWERWSRCSRTCNGGTKTRYRSCSRPRPSNGGKPCPGKDQEEMSCNPNPCAVSEDHTHIAIIEYSTKASVQLKFNDLTGPYLSKEAVERVVNRIPHTRGFTYIDRALKKADEEVALVITDGEQSKKDDSKLSVDQILAQAAQPLKDKGVRVIALGIGKKVNMENLETIASEKRLVFKASSFHSLLRIVTSLKKGTCLETLRCPKVSNITDTCEEGVEYECFSDGGCSDGTKCCPDPFPGDGGCTLGCPKPVDLALLIDASGSISRRNFQNLKNVLRKAIDQFDISETGTHVALIEYSTKATVQLKFNELSGARMNAPNVKRKIQAIPHSRGFTYINKALNLADKELFTEANGMRKDVFKTVEDGDTRKTKDILEEAVKPLKDKGVEMFSIGIGRVRRLSVEDLDTIASKSDNVHVAESFNDEINNILKGAVLGKCPAWGDWGECTVTCGGGTRKRNRSCTNPPAQNGGLDCEGDSEEEEEYWSDCPVTCGGGQQRRTRTCTNPPAAFEGKPCPGNDSETRACNEKPCPVDGNWSDWGDWEDCPVTCGGSEQSRTRTCSNPPAAFGGNPCPGEDFETRVCNDKPCPAQVGREVELSCVSDGDPTPNVTWYRPDGSVINTITTMQNNILIVMDDKEDFGQYRCMADNGLGPPVERLIEVKELEELKRVIGQPGDPGPKGEKGNKGAPGASGPRGERGVKGNPGNRGPKGEPGLPGPPGPPGPILLNFNRTGGPDGSPPGLITSGSSKGPNVGFIEVKGSPGDPGDPGPRGELGPTGKNGDQGEPGSPGPPGVRGRDGEDGMPGLLGDRGEDGPIGEAGPRGLAGVNGLPGIKGDMGEQGNIGEPGDPGLAGPLGSQGQRGREGLDGNPGDRGLQGLIGRPGSPGEVGRDGSTGKEGPEGPAGSVGNAGLQGERGANGAPGTDGRPGEKGRAGERGRNGQLGLPGSRGPRGKKGHDGLHGLDGIPGTKGDQGAPGNVGETGKQGMQGARGQPGKPGAAGSKGPEGDKGLKGPTGLAGRTGRSGYPGKLGPMGSPGEQGQMGPPGAQGPPGYAGRNGRRGERGPPGSSGLPGPPGRPGRVGPRGTDGDDGEVGFRGLRGKKGPSGRKGEKGGLGFPGLPGRNGKDGIPGKDGNDGLPGRPGKQGEAGVQGPPGTPGVPGLTGPTGPIGPRGPLGEKGGPGAKGLAGSSGEIGDIGKLGVPGPRGPPGQPGSIGAPGRPGPDGEPGLEGRPGMPASKGISGLNGERGRQGKDGALGLPGPAGLQGPQGERGKVGMRGLNGPVGVPGSDGELGDQGPDGEPGVPGDAGYLGFPGEPGREGSQGPKGRSGDDGNRGQPGKTGAIGVRGIDGEPGEKGEIGFAGNTGDDGQQGSVGERGQSGSDGIKGTQGDVGEMGPIGTMGDTGYTGTKGPPGLPGEYGNKGDPGQQGNTGPFGRKGRKGIPGDPGRPGQRGIRGSDGPAGPPGPPGPPGEQGVPGRNMLMNTGTILGSPNKGPGFRLYSAKEGFSKTQRRRGSQTDSNSQEELSDTLIKYLTSLSNIIYFYKTQHGTRDFPARSCRELYLEHPESPSGKYWIDPNEGCAGDAEFIYCDFERGSTCISAEKKQINYGISPMQMRFLRLLSKRASQNITYHCFNSRAWENEDSGRTIKVKGDNELELMKSQGTTTMKLDNKWHQTVLEFNSNKTEALPVIDISPYDISTSDMKQEFFVEIGPVCFFY</sequence>
<dbReference type="Gene3D" id="2.60.40.10">
    <property type="entry name" value="Immunoglobulins"/>
    <property type="match status" value="1"/>
</dbReference>
<feature type="domain" description="VWFA" evidence="11">
    <location>
        <begin position="1002"/>
        <end position="1181"/>
    </location>
</feature>
<dbReference type="Proteomes" id="UP001249851">
    <property type="component" value="Unassembled WGS sequence"/>
</dbReference>
<dbReference type="InterPro" id="IPR007110">
    <property type="entry name" value="Ig-like_dom"/>
</dbReference>
<keyword evidence="9" id="KW-1015">Disulfide bond</keyword>
<dbReference type="FunFam" id="2.20.100.10:FF:000001">
    <property type="entry name" value="semaphorin-5A isoform X1"/>
    <property type="match status" value="2"/>
</dbReference>
<evidence type="ECO:0000256" key="2">
    <source>
        <dbReference type="ARBA" id="ARBA00004613"/>
    </source>
</evidence>
<comment type="subcellular location">
    <subcellularLocation>
        <location evidence="1">Membrane</location>
        <topology evidence="1">Single-pass membrane protein</topology>
    </subcellularLocation>
    <subcellularLocation>
        <location evidence="2">Secreted</location>
    </subcellularLocation>
</comment>
<feature type="compositionally biased region" description="Low complexity" evidence="10">
    <location>
        <begin position="1999"/>
        <end position="2012"/>
    </location>
</feature>
<evidence type="ECO:0000256" key="5">
    <source>
        <dbReference type="ARBA" id="ARBA00022737"/>
    </source>
</evidence>
<evidence type="ECO:0000256" key="10">
    <source>
        <dbReference type="SAM" id="MobiDB-lite"/>
    </source>
</evidence>
<evidence type="ECO:0000259" key="13">
    <source>
        <dbReference type="PROSITE" id="PS51461"/>
    </source>
</evidence>
<dbReference type="PROSITE" id="PS50092">
    <property type="entry name" value="TSP1"/>
    <property type="match status" value="11"/>
</dbReference>
<keyword evidence="15" id="KW-1185">Reference proteome</keyword>
<gene>
    <name evidence="14" type="ORF">P5673_011692</name>
</gene>
<feature type="region of interest" description="Disordered" evidence="10">
    <location>
        <begin position="1415"/>
        <end position="2267"/>
    </location>
</feature>
<dbReference type="PROSITE" id="PS51461">
    <property type="entry name" value="NC1_FIB"/>
    <property type="match status" value="1"/>
</dbReference>
<reference evidence="14" key="2">
    <citation type="journal article" date="2023" name="Science">
        <title>Genomic signatures of disease resistance in endangered staghorn corals.</title>
        <authorList>
            <person name="Vollmer S.V."/>
            <person name="Selwyn J.D."/>
            <person name="Despard B.A."/>
            <person name="Roesel C.L."/>
        </authorList>
    </citation>
    <scope>NUCLEOTIDE SEQUENCE</scope>
    <source>
        <strain evidence="14">K2</strain>
    </source>
</reference>
<organism evidence="14 15">
    <name type="scientific">Acropora cervicornis</name>
    <name type="common">Staghorn coral</name>
    <dbReference type="NCBI Taxonomy" id="6130"/>
    <lineage>
        <taxon>Eukaryota</taxon>
        <taxon>Metazoa</taxon>
        <taxon>Cnidaria</taxon>
        <taxon>Anthozoa</taxon>
        <taxon>Hexacorallia</taxon>
        <taxon>Scleractinia</taxon>
        <taxon>Astrocoeniina</taxon>
        <taxon>Acroporidae</taxon>
        <taxon>Acropora</taxon>
    </lineage>
</organism>
<dbReference type="InterPro" id="IPR003598">
    <property type="entry name" value="Ig_sub2"/>
</dbReference>